<proteinExistence type="inferred from homology"/>
<evidence type="ECO:0000256" key="5">
    <source>
        <dbReference type="SAM" id="MobiDB-lite"/>
    </source>
</evidence>
<organism evidence="8 9">
    <name type="scientific">Psychrobacter alimentarius</name>
    <dbReference type="NCBI Taxonomy" id="261164"/>
    <lineage>
        <taxon>Bacteria</taxon>
        <taxon>Pseudomonadati</taxon>
        <taxon>Pseudomonadota</taxon>
        <taxon>Gammaproteobacteria</taxon>
        <taxon>Moraxellales</taxon>
        <taxon>Moraxellaceae</taxon>
        <taxon>Psychrobacter</taxon>
    </lineage>
</organism>
<dbReference type="InterPro" id="IPR051087">
    <property type="entry name" value="Mitochondrial_ACSM"/>
</dbReference>
<protein>
    <submittedName>
        <fullName evidence="8">Acyl-CoA synthetase</fullName>
    </submittedName>
</protein>
<evidence type="ECO:0000313" key="8">
    <source>
        <dbReference type="EMBL" id="AMT97329.1"/>
    </source>
</evidence>
<sequence>MNTLSSNTSSVSRSFSDALSLNTESSNTDTNTKNTSANYNDYYHNFSMDTLLTEIFGEHLDDRLNAYTACCGRHVRDGRGDMTALVHEDTAGKVTKMTFAELDKASAQVANLLQSYGVKVGDQVATMLPRTPELLTIVLATWRIGAVYQPLFTAFGYDSIKYRMDKAGTKVVFTNVDNRSKFEDLADQTKMVLVGGDNDIQVDDQHWNDDRYAKMMAMQPETLEPILLDINAPFLQMFTSGTVGKSKGVSVSLTALPAFYLYMRYAIDLRNDDSYWNMADPGWAYGLYYAITGPLLLGVTTHFNEAGFDAANTRDFMIRHKITNLASSPTAFRMMKSSGVFDNVNDDARDNTNVKLSLRCANSAGETLNTEVVNWVETYLNCKVCDQYGQTETGMTCCAHHALEHEAPVGSMGMALPGHTLVVLDDDMNILPDGEQGQLAVVVSQSPAFYFHGYSWNEKQAFADDYYLTGDVVERHSDGSYWFSGRDDDIIITAGYRVGPTDVENTVLEHEAVAESAAVGIPDEVRGHTIKSYVVLKDGIEGTDEIAKEIQNLVRKRLSTHAYPREVEFVSSLPKTPSGKIQRFLLRSLSAA</sequence>
<dbReference type="Pfam" id="PF13193">
    <property type="entry name" value="AMP-binding_C"/>
    <property type="match status" value="1"/>
</dbReference>
<dbReference type="SUPFAM" id="SSF56801">
    <property type="entry name" value="Acetyl-CoA synthetase-like"/>
    <property type="match status" value="1"/>
</dbReference>
<dbReference type="GeneID" id="33060482"/>
<evidence type="ECO:0000256" key="3">
    <source>
        <dbReference type="ARBA" id="ARBA00022741"/>
    </source>
</evidence>
<name>A0ABM5ZYT8_9GAMM</name>
<evidence type="ECO:0000313" key="9">
    <source>
        <dbReference type="Proteomes" id="UP000076104"/>
    </source>
</evidence>
<dbReference type="EMBL" id="CP014945">
    <property type="protein sequence ID" value="AMT97329.1"/>
    <property type="molecule type" value="Genomic_DNA"/>
</dbReference>
<gene>
    <name evidence="8" type="ORF">A3K91_1731</name>
</gene>
<evidence type="ECO:0000256" key="4">
    <source>
        <dbReference type="ARBA" id="ARBA00022840"/>
    </source>
</evidence>
<dbReference type="Gene3D" id="3.30.300.30">
    <property type="match status" value="1"/>
</dbReference>
<evidence type="ECO:0000259" key="7">
    <source>
        <dbReference type="Pfam" id="PF13193"/>
    </source>
</evidence>
<dbReference type="PANTHER" id="PTHR43605:SF10">
    <property type="entry name" value="ACYL-COA SYNTHETASE MEDIUM CHAIN FAMILY MEMBER 3"/>
    <property type="match status" value="1"/>
</dbReference>
<dbReference type="InterPro" id="IPR000873">
    <property type="entry name" value="AMP-dep_synth/lig_dom"/>
</dbReference>
<evidence type="ECO:0000256" key="2">
    <source>
        <dbReference type="ARBA" id="ARBA00022598"/>
    </source>
</evidence>
<dbReference type="InterPro" id="IPR042099">
    <property type="entry name" value="ANL_N_sf"/>
</dbReference>
<dbReference type="Proteomes" id="UP000076104">
    <property type="component" value="Chromosome"/>
</dbReference>
<keyword evidence="9" id="KW-1185">Reference proteome</keyword>
<feature type="domain" description="AMP-dependent synthetase/ligase" evidence="6">
    <location>
        <begin position="78"/>
        <end position="441"/>
    </location>
</feature>
<dbReference type="InterPro" id="IPR025110">
    <property type="entry name" value="AMP-bd_C"/>
</dbReference>
<dbReference type="Pfam" id="PF00501">
    <property type="entry name" value="AMP-binding"/>
    <property type="match status" value="1"/>
</dbReference>
<feature type="domain" description="AMP-binding enzyme C-terminal" evidence="7">
    <location>
        <begin position="503"/>
        <end position="580"/>
    </location>
</feature>
<keyword evidence="4" id="KW-0067">ATP-binding</keyword>
<keyword evidence="2" id="KW-0436">Ligase</keyword>
<evidence type="ECO:0000256" key="1">
    <source>
        <dbReference type="ARBA" id="ARBA00006432"/>
    </source>
</evidence>
<comment type="similarity">
    <text evidence="1">Belongs to the ATP-dependent AMP-binding enzyme family.</text>
</comment>
<reference evidence="8 9" key="1">
    <citation type="submission" date="2016-03" db="EMBL/GenBank/DDBJ databases">
        <title>Genome sequencing of Psychrobacter alimentarius PAMC 27889.</title>
        <authorList>
            <person name="Lee J."/>
            <person name="Kim O.-S."/>
        </authorList>
    </citation>
    <scope>NUCLEOTIDE SEQUENCE [LARGE SCALE GENOMIC DNA]</scope>
    <source>
        <strain evidence="8 9">PAMC 27889</strain>
    </source>
</reference>
<dbReference type="RefSeq" id="WP_084387316.1">
    <property type="nucleotide sequence ID" value="NZ_CP014945.1"/>
</dbReference>
<accession>A0ABM5ZYT8</accession>
<keyword evidence="3" id="KW-0547">Nucleotide-binding</keyword>
<feature type="region of interest" description="Disordered" evidence="5">
    <location>
        <begin position="1"/>
        <end position="34"/>
    </location>
</feature>
<dbReference type="PANTHER" id="PTHR43605">
    <property type="entry name" value="ACYL-COENZYME A SYNTHETASE"/>
    <property type="match status" value="1"/>
</dbReference>
<evidence type="ECO:0000259" key="6">
    <source>
        <dbReference type="Pfam" id="PF00501"/>
    </source>
</evidence>
<dbReference type="InterPro" id="IPR045851">
    <property type="entry name" value="AMP-bd_C_sf"/>
</dbReference>
<dbReference type="Gene3D" id="3.40.50.12780">
    <property type="entry name" value="N-terminal domain of ligase-like"/>
    <property type="match status" value="1"/>
</dbReference>